<dbReference type="Pfam" id="PF14970">
    <property type="entry name" value="TEDC1"/>
    <property type="match status" value="1"/>
</dbReference>
<evidence type="ECO:0000313" key="5">
    <source>
        <dbReference type="Proteomes" id="UP000016666"/>
    </source>
</evidence>
<keyword evidence="1" id="KW-0175">Coiled coil</keyword>
<keyword evidence="5" id="KW-1185">Reference proteome</keyword>
<dbReference type="Ensembl" id="ENSAPLT00000037648.1">
    <property type="protein sequence ID" value="ENSAPLP00000025371.1"/>
    <property type="gene ID" value="ENSAPLG00000014968.2"/>
</dbReference>
<dbReference type="InterPro" id="IPR043535">
    <property type="entry name" value="TEDC1"/>
</dbReference>
<dbReference type="InterPro" id="IPR027996">
    <property type="entry name" value="TEDC1_dom"/>
</dbReference>
<sequence length="501" mass="56718">MCPARFTRTTSPRPPRAPHDPSAPGGLLRGCGGRCGGSRGRDGAMVRKGPGSAEGRVGAMPGGRALPGAVGALCRAMPPRARLVPETLRRAKLDRPQATLDFWRLLYALLKQIHGGKWSEADAIDTQIRFVKSALWYQGYGRPELHRLPSDGSAGSRELLLAFSWLLHRISLLEQLLARNRVRTGDETSVCMCEDDLSQSEQGTTEIAPEYGPEDRVDVRYLQWLNGRLRFQWRSLHAQHQEQCKLLHKIHLLTSGSHVDQILGHFSVTEMDLIRQPENYKQLVQLLELETMQLEAFLEWKQLEPVYWQWMETVLDNMAEEGNMCKPQDAHKERSSLPKVTSCCPWADSLTGQINKLSRDLMALRDQLHELVTHRKSAWEEKVKARAEDLQREDFPATVRKIQEAVELKLLDLSNLCAPKKNKVHGLCRLVYRSKHSASKISFSRSVSKEPAPAVSATEVIRELQMREASLQRELKQLREECRQRLDEIAEGLDGVICISP</sequence>
<proteinExistence type="predicted"/>
<feature type="compositionally biased region" description="Gly residues" evidence="2">
    <location>
        <begin position="27"/>
        <end position="38"/>
    </location>
</feature>
<reference evidence="4" key="3">
    <citation type="submission" date="2025-09" db="UniProtKB">
        <authorList>
            <consortium name="Ensembl"/>
        </authorList>
    </citation>
    <scope>IDENTIFICATION</scope>
</reference>
<feature type="region of interest" description="Disordered" evidence="2">
    <location>
        <begin position="1"/>
        <end position="60"/>
    </location>
</feature>
<dbReference type="PANTHER" id="PTHR35076:SF1">
    <property type="entry name" value="TUBULIN EPSILON AND DELTA COMPLEX PROTEIN 1"/>
    <property type="match status" value="1"/>
</dbReference>
<dbReference type="GO" id="GO:0005814">
    <property type="term" value="C:centriole"/>
    <property type="evidence" value="ECO:0007669"/>
    <property type="project" value="Ensembl"/>
</dbReference>
<dbReference type="GO" id="GO:0005929">
    <property type="term" value="C:cilium"/>
    <property type="evidence" value="ECO:0007669"/>
    <property type="project" value="Ensembl"/>
</dbReference>
<evidence type="ECO:0000256" key="2">
    <source>
        <dbReference type="SAM" id="MobiDB-lite"/>
    </source>
</evidence>
<dbReference type="GeneTree" id="ENSGT00390000011474"/>
<accession>A0A493THJ6</accession>
<dbReference type="OMA" id="FIPPMKT"/>
<dbReference type="Proteomes" id="UP000016666">
    <property type="component" value="Chromosome 8"/>
</dbReference>
<dbReference type="PANTHER" id="PTHR35076">
    <property type="entry name" value="TUBULIN EPSILON AND DELTA COMPLEX PROTEIN 1"/>
    <property type="match status" value="1"/>
</dbReference>
<name>A0A493THJ6_ANAPP</name>
<reference evidence="4 5" key="1">
    <citation type="submission" date="2017-10" db="EMBL/GenBank/DDBJ databases">
        <title>A new Pekin duck reference genome.</title>
        <authorList>
            <person name="Hou Z.-C."/>
            <person name="Zhou Z.-K."/>
            <person name="Zhu F."/>
            <person name="Hou S.-S."/>
        </authorList>
    </citation>
    <scope>NUCLEOTIDE SEQUENCE [LARGE SCALE GENOMIC DNA]</scope>
</reference>
<dbReference type="GO" id="GO:0045880">
    <property type="term" value="P:positive regulation of smoothened signaling pathway"/>
    <property type="evidence" value="ECO:0007669"/>
    <property type="project" value="Ensembl"/>
</dbReference>
<feature type="compositionally biased region" description="Low complexity" evidence="2">
    <location>
        <begin position="1"/>
        <end position="11"/>
    </location>
</feature>
<feature type="coiled-coil region" evidence="1">
    <location>
        <begin position="454"/>
        <end position="488"/>
    </location>
</feature>
<evidence type="ECO:0000313" key="4">
    <source>
        <dbReference type="Ensembl" id="ENSAPLP00000025371.1"/>
    </source>
</evidence>
<feature type="coiled-coil region" evidence="1">
    <location>
        <begin position="347"/>
        <end position="374"/>
    </location>
</feature>
<feature type="domain" description="Tubulin epsilon and delta complex protein 1" evidence="3">
    <location>
        <begin position="139"/>
        <end position="316"/>
    </location>
</feature>
<evidence type="ECO:0000256" key="1">
    <source>
        <dbReference type="SAM" id="Coils"/>
    </source>
</evidence>
<gene>
    <name evidence="4" type="primary">TEDC1</name>
</gene>
<organism evidence="4 5">
    <name type="scientific">Anas platyrhynchos platyrhynchos</name>
    <name type="common">Northern mallard</name>
    <dbReference type="NCBI Taxonomy" id="8840"/>
    <lineage>
        <taxon>Eukaryota</taxon>
        <taxon>Metazoa</taxon>
        <taxon>Chordata</taxon>
        <taxon>Craniata</taxon>
        <taxon>Vertebrata</taxon>
        <taxon>Euteleostomi</taxon>
        <taxon>Archelosauria</taxon>
        <taxon>Archosauria</taxon>
        <taxon>Dinosauria</taxon>
        <taxon>Saurischia</taxon>
        <taxon>Theropoda</taxon>
        <taxon>Coelurosauria</taxon>
        <taxon>Aves</taxon>
        <taxon>Neognathae</taxon>
        <taxon>Galloanserae</taxon>
        <taxon>Anseriformes</taxon>
        <taxon>Anatidae</taxon>
        <taxon>Anatinae</taxon>
        <taxon>Anas</taxon>
    </lineage>
</organism>
<dbReference type="AlphaFoldDB" id="A0A493THJ6"/>
<evidence type="ECO:0000259" key="3">
    <source>
        <dbReference type="Pfam" id="PF14970"/>
    </source>
</evidence>
<protein>
    <submittedName>
        <fullName evidence="4">Tubulin epsilon and delta complex 1</fullName>
    </submittedName>
</protein>
<reference evidence="4" key="2">
    <citation type="submission" date="2025-08" db="UniProtKB">
        <authorList>
            <consortium name="Ensembl"/>
        </authorList>
    </citation>
    <scope>IDENTIFICATION</scope>
</reference>